<dbReference type="InterPro" id="IPR003593">
    <property type="entry name" value="AAA+_ATPase"/>
</dbReference>
<organism evidence="6 7">
    <name type="scientific">Calidifontibacillus erzurumensis</name>
    <dbReference type="NCBI Taxonomy" id="2741433"/>
    <lineage>
        <taxon>Bacteria</taxon>
        <taxon>Bacillati</taxon>
        <taxon>Bacillota</taxon>
        <taxon>Bacilli</taxon>
        <taxon>Bacillales</taxon>
        <taxon>Bacillaceae</taxon>
        <taxon>Calidifontibacillus/Schinkia group</taxon>
        <taxon>Calidifontibacillus</taxon>
    </lineage>
</organism>
<dbReference type="CDD" id="cd03221">
    <property type="entry name" value="ABCF_EF-3"/>
    <property type="match status" value="2"/>
</dbReference>
<dbReference type="GO" id="GO:0016887">
    <property type="term" value="F:ATP hydrolysis activity"/>
    <property type="evidence" value="ECO:0007669"/>
    <property type="project" value="InterPro"/>
</dbReference>
<keyword evidence="2" id="KW-0547">Nucleotide-binding</keyword>
<dbReference type="PROSITE" id="PS00211">
    <property type="entry name" value="ABC_TRANSPORTER_1"/>
    <property type="match status" value="1"/>
</dbReference>
<dbReference type="PANTHER" id="PTHR19211:SF100">
    <property type="entry name" value="RIBOSOME PROTECTION PROTEIN VMLR"/>
    <property type="match status" value="1"/>
</dbReference>
<evidence type="ECO:0000256" key="4">
    <source>
        <dbReference type="SAM" id="MobiDB-lite"/>
    </source>
</evidence>
<dbReference type="InterPro" id="IPR003439">
    <property type="entry name" value="ABC_transporter-like_ATP-bd"/>
</dbReference>
<evidence type="ECO:0000259" key="5">
    <source>
        <dbReference type="PROSITE" id="PS50893"/>
    </source>
</evidence>
<feature type="region of interest" description="Disordered" evidence="4">
    <location>
        <begin position="196"/>
        <end position="216"/>
    </location>
</feature>
<proteinExistence type="predicted"/>
<reference evidence="6" key="1">
    <citation type="submission" date="2020-06" db="EMBL/GenBank/DDBJ databases">
        <title>A novel thermopfilic bacterium from Erzurum, Turkey.</title>
        <authorList>
            <person name="Adiguzel A."/>
            <person name="Ay H."/>
            <person name="Baltaci M.O."/>
        </authorList>
    </citation>
    <scope>NUCLEOTIDE SEQUENCE</scope>
    <source>
        <strain evidence="6">P2</strain>
    </source>
</reference>
<dbReference type="Pfam" id="PF00005">
    <property type="entry name" value="ABC_tran"/>
    <property type="match status" value="2"/>
</dbReference>
<dbReference type="EMBL" id="JABTTE010000001">
    <property type="protein sequence ID" value="NSL50368.1"/>
    <property type="molecule type" value="Genomic_DNA"/>
</dbReference>
<dbReference type="PANTHER" id="PTHR19211">
    <property type="entry name" value="ATP-BINDING TRANSPORT PROTEIN-RELATED"/>
    <property type="match status" value="1"/>
</dbReference>
<dbReference type="Proteomes" id="UP000625804">
    <property type="component" value="Unassembled WGS sequence"/>
</dbReference>
<keyword evidence="3" id="KW-0067">ATP-binding</keyword>
<evidence type="ECO:0000256" key="1">
    <source>
        <dbReference type="ARBA" id="ARBA00022737"/>
    </source>
</evidence>
<dbReference type="PROSITE" id="PS50893">
    <property type="entry name" value="ABC_TRANSPORTER_2"/>
    <property type="match status" value="2"/>
</dbReference>
<keyword evidence="7" id="KW-1185">Reference proteome</keyword>
<evidence type="ECO:0000256" key="2">
    <source>
        <dbReference type="ARBA" id="ARBA00022741"/>
    </source>
</evidence>
<comment type="caution">
    <text evidence="6">The sequence shown here is derived from an EMBL/GenBank/DDBJ whole genome shotgun (WGS) entry which is preliminary data.</text>
</comment>
<dbReference type="SUPFAM" id="SSF52540">
    <property type="entry name" value="P-loop containing nucleoside triphosphate hydrolases"/>
    <property type="match status" value="2"/>
</dbReference>
<dbReference type="InterPro" id="IPR027417">
    <property type="entry name" value="P-loop_NTPase"/>
</dbReference>
<sequence length="522" mass="60166">MILLQAHDIKQYVGDKLLLDIKQLEIHQNDRIGLVGRNGSGKTTLLEILSGNRIPEKGKVIHHTICDLLPQFKRQDPKKSGGEVTQEYIRNAMVKAPELILADEPTANLDGDHIEWIENIFKHWQGTFVLVSHDRKILDALCTTIWELHEGKIKKYFGNYSQYMKNKELETRQQIEVYGQYEKKKKQLEEALRLKERKAERATKKPKKTSASEAKGAKPYFAKKQKKLQKAAKAIETRIEKLEKVNKVREIPPLKMDLPNEHAFKDRIILRVEDVEGKMGDRILWKKANFQVRGGDKLAIIGPNGSGKTTFVKMILNKTKGITISPAVKIGYFSQDLNILEPKKSIIENVKISSRQNETFIRTILARMHFFRDEVYKEVQMLSGGERVKVALAKIFLSDINTLVLDEPTNFLDTEAVEALESLLKEYEGTVIFVSHDRRLIENVATKIVEIRNQTVHYFDGTFDEYRAAHLAATQKQIDEHLLLLEMKISEVLSRLSEEPSDELEREFQELLKKKRVLKGEY</sequence>
<dbReference type="NCBIfam" id="NF000355">
    <property type="entry name" value="ribo_prot_ABC_F"/>
    <property type="match status" value="1"/>
</dbReference>
<dbReference type="InterPro" id="IPR050611">
    <property type="entry name" value="ABCF"/>
</dbReference>
<accession>A0A8J8GEJ4</accession>
<dbReference type="GO" id="GO:0005524">
    <property type="term" value="F:ATP binding"/>
    <property type="evidence" value="ECO:0007669"/>
    <property type="project" value="UniProtKB-KW"/>
</dbReference>
<gene>
    <name evidence="6" type="primary">abc-f</name>
    <name evidence="6" type="ORF">HR057_01175</name>
</gene>
<feature type="domain" description="ABC transporter" evidence="5">
    <location>
        <begin position="270"/>
        <end position="478"/>
    </location>
</feature>
<name>A0A8J8GEJ4_9BACI</name>
<dbReference type="RefSeq" id="WP_173729555.1">
    <property type="nucleotide sequence ID" value="NZ_JABTTE010000001.1"/>
</dbReference>
<dbReference type="Gene3D" id="3.40.50.300">
    <property type="entry name" value="P-loop containing nucleotide triphosphate hydrolases"/>
    <property type="match status" value="3"/>
</dbReference>
<dbReference type="InterPro" id="IPR017871">
    <property type="entry name" value="ABC_transporter-like_CS"/>
</dbReference>
<evidence type="ECO:0000313" key="7">
    <source>
        <dbReference type="Proteomes" id="UP000625804"/>
    </source>
</evidence>
<protein>
    <submittedName>
        <fullName evidence="6">ABC-F type ribosomal protection protein</fullName>
    </submittedName>
</protein>
<dbReference type="AlphaFoldDB" id="A0A8J8GEJ4"/>
<dbReference type="NCBIfam" id="NF000170">
    <property type="entry name" value="ABCF_Vga_all"/>
    <property type="match status" value="1"/>
</dbReference>
<evidence type="ECO:0000256" key="3">
    <source>
        <dbReference type="ARBA" id="ARBA00022840"/>
    </source>
</evidence>
<evidence type="ECO:0000313" key="6">
    <source>
        <dbReference type="EMBL" id="NSL50368.1"/>
    </source>
</evidence>
<feature type="domain" description="ABC transporter" evidence="5">
    <location>
        <begin position="4"/>
        <end position="175"/>
    </location>
</feature>
<keyword evidence="1" id="KW-0677">Repeat</keyword>
<dbReference type="SMART" id="SM00382">
    <property type="entry name" value="AAA"/>
    <property type="match status" value="2"/>
</dbReference>